<gene>
    <name evidence="1" type="ORF">JR064_20775</name>
</gene>
<dbReference type="EMBL" id="JAFIWB010000034">
    <property type="protein sequence ID" value="MBN6104605.1"/>
    <property type="molecule type" value="Genomic_DNA"/>
</dbReference>
<reference evidence="1 2" key="1">
    <citation type="submission" date="2021-02" db="EMBL/GenBank/DDBJ databases">
        <title>Taxonomically Unique Crown Gall-Associated Xanthomonas Stains Have Deficiency in Virulence Repertories.</title>
        <authorList>
            <person name="Mafakheri H."/>
            <person name="Taghavi S.M."/>
            <person name="Dimkic I."/>
            <person name="Nemanja K."/>
            <person name="Osdaghi E."/>
        </authorList>
    </citation>
    <scope>NUCLEOTIDE SEQUENCE [LARGE SCALE GENOMIC DNA]</scope>
    <source>
        <strain evidence="1 2">FX4</strain>
    </source>
</reference>
<evidence type="ECO:0000313" key="1">
    <source>
        <dbReference type="EMBL" id="MBN6104605.1"/>
    </source>
</evidence>
<name>A0ABS3BAG8_9XANT</name>
<proteinExistence type="predicted"/>
<accession>A0ABS3BAG8</accession>
<comment type="caution">
    <text evidence="1">The sequence shown here is derived from an EMBL/GenBank/DDBJ whole genome shotgun (WGS) entry which is preliminary data.</text>
</comment>
<sequence length="100" mass="10997">MSAAHFRVLDHAAHAWFLLQSGTDRFLDVNCSASAFGYSLLIRLDPDECAQVQQGGHAACDALATRIRDTASPRHPRDVSRDHGEAVSDAIARWREESGH</sequence>
<keyword evidence="2" id="KW-1185">Reference proteome</keyword>
<evidence type="ECO:0000313" key="2">
    <source>
        <dbReference type="Proteomes" id="UP000695802"/>
    </source>
</evidence>
<dbReference type="RefSeq" id="WP_206230996.1">
    <property type="nucleotide sequence ID" value="NZ_JAFIWB010000034.1"/>
</dbReference>
<organism evidence="1 2">
    <name type="scientific">Xanthomonas bonasiae</name>
    <dbReference type="NCBI Taxonomy" id="2810351"/>
    <lineage>
        <taxon>Bacteria</taxon>
        <taxon>Pseudomonadati</taxon>
        <taxon>Pseudomonadota</taxon>
        <taxon>Gammaproteobacteria</taxon>
        <taxon>Lysobacterales</taxon>
        <taxon>Lysobacteraceae</taxon>
        <taxon>Xanthomonas</taxon>
    </lineage>
</organism>
<protein>
    <submittedName>
        <fullName evidence="1">Uncharacterized protein</fullName>
    </submittedName>
</protein>
<dbReference type="Proteomes" id="UP000695802">
    <property type="component" value="Unassembled WGS sequence"/>
</dbReference>